<dbReference type="STRING" id="1503961.SAMN05421736_1086"/>
<protein>
    <submittedName>
        <fullName evidence="6">Energy-coupling factor transport system permease protein</fullName>
    </submittedName>
</protein>
<gene>
    <name evidence="6" type="ORF">SAMN05421736_1086</name>
</gene>
<evidence type="ECO:0000256" key="4">
    <source>
        <dbReference type="ARBA" id="ARBA00023136"/>
    </source>
</evidence>
<feature type="transmembrane region" description="Helical" evidence="5">
    <location>
        <begin position="27"/>
        <end position="54"/>
    </location>
</feature>
<dbReference type="InterPro" id="IPR003339">
    <property type="entry name" value="ABC/ECF_trnsptr_transmembrane"/>
</dbReference>
<evidence type="ECO:0000256" key="3">
    <source>
        <dbReference type="ARBA" id="ARBA00022989"/>
    </source>
</evidence>
<dbReference type="EMBL" id="FNPI01000008">
    <property type="protein sequence ID" value="SDZ22420.1"/>
    <property type="molecule type" value="Genomic_DNA"/>
</dbReference>
<proteinExistence type="predicted"/>
<name>A0A1H3R9V5_9BACI</name>
<dbReference type="GO" id="GO:0005886">
    <property type="term" value="C:plasma membrane"/>
    <property type="evidence" value="ECO:0007669"/>
    <property type="project" value="TreeGrafter"/>
</dbReference>
<feature type="transmembrane region" description="Helical" evidence="5">
    <location>
        <begin position="114"/>
        <end position="136"/>
    </location>
</feature>
<dbReference type="Pfam" id="PF02361">
    <property type="entry name" value="CbiQ"/>
    <property type="match status" value="1"/>
</dbReference>
<reference evidence="7" key="1">
    <citation type="submission" date="2016-10" db="EMBL/GenBank/DDBJ databases">
        <authorList>
            <person name="Varghese N."/>
            <person name="Submissions S."/>
        </authorList>
    </citation>
    <scope>NUCLEOTIDE SEQUENCE [LARGE SCALE GENOMIC DNA]</scope>
    <source>
        <strain evidence="7">SP</strain>
    </source>
</reference>
<dbReference type="AlphaFoldDB" id="A0A1H3R9V5"/>
<keyword evidence="2 5" id="KW-0812">Transmembrane</keyword>
<keyword evidence="3 5" id="KW-1133">Transmembrane helix</keyword>
<evidence type="ECO:0000313" key="6">
    <source>
        <dbReference type="EMBL" id="SDZ22420.1"/>
    </source>
</evidence>
<evidence type="ECO:0000256" key="1">
    <source>
        <dbReference type="ARBA" id="ARBA00004141"/>
    </source>
</evidence>
<evidence type="ECO:0000256" key="2">
    <source>
        <dbReference type="ARBA" id="ARBA00022692"/>
    </source>
</evidence>
<evidence type="ECO:0000313" key="7">
    <source>
        <dbReference type="Proteomes" id="UP000198935"/>
    </source>
</evidence>
<dbReference type="PANTHER" id="PTHR33514:SF1">
    <property type="entry name" value="ABC TRANSPORTER PERMEASE"/>
    <property type="match status" value="1"/>
</dbReference>
<dbReference type="Proteomes" id="UP000198935">
    <property type="component" value="Unassembled WGS sequence"/>
</dbReference>
<feature type="transmembrane region" description="Helical" evidence="5">
    <location>
        <begin position="66"/>
        <end position="85"/>
    </location>
</feature>
<sequence length="279" mass="31496">MAAEMLSYLDRNSPIHRLTGATKLLCFLMWSAAAMLTYDTRILLAMFIGSLVLFKLSRIRVQEVSFVLILILLFLMINNIAIYLFSPQEGVNIYGTSHQLVHLVGRYNMTLEQLFYQFNITLKYFTVIPAALLFIVTTNPSEFAASLNRIGVSYRISFAVAIALRYIPDIQRDFQTIAQAQQARGLDMSRKETLGRRVKNTASIVVPLIFSSLDRIEVISNAMELRGFGKNNKRTWYSARPFSVGDFIAMAGVAVLLAVTLIVTFYDGNRFYNPFLAGV</sequence>
<comment type="subcellular location">
    <subcellularLocation>
        <location evidence="1">Membrane</location>
        <topology evidence="1">Multi-pass membrane protein</topology>
    </subcellularLocation>
</comment>
<accession>A0A1H3R9V5</accession>
<dbReference type="OrthoDB" id="8635523at2"/>
<feature type="transmembrane region" description="Helical" evidence="5">
    <location>
        <begin position="247"/>
        <end position="266"/>
    </location>
</feature>
<evidence type="ECO:0000256" key="5">
    <source>
        <dbReference type="SAM" id="Phobius"/>
    </source>
</evidence>
<dbReference type="CDD" id="cd16914">
    <property type="entry name" value="EcfT"/>
    <property type="match status" value="1"/>
</dbReference>
<keyword evidence="7" id="KW-1185">Reference proteome</keyword>
<keyword evidence="4 5" id="KW-0472">Membrane</keyword>
<dbReference type="PANTHER" id="PTHR33514">
    <property type="entry name" value="PROTEIN ABCI12, CHLOROPLASTIC"/>
    <property type="match status" value="1"/>
</dbReference>
<organism evidence="6 7">
    <name type="scientific">Evansella caseinilytica</name>
    <dbReference type="NCBI Taxonomy" id="1503961"/>
    <lineage>
        <taxon>Bacteria</taxon>
        <taxon>Bacillati</taxon>
        <taxon>Bacillota</taxon>
        <taxon>Bacilli</taxon>
        <taxon>Bacillales</taxon>
        <taxon>Bacillaceae</taxon>
        <taxon>Evansella</taxon>
    </lineage>
</organism>